<evidence type="ECO:0000256" key="2">
    <source>
        <dbReference type="ARBA" id="ARBA00022490"/>
    </source>
</evidence>
<organism evidence="12 13">
    <name type="scientific">Maudiozyma humilis</name>
    <name type="common">Sour dough yeast</name>
    <name type="synonym">Kazachstania humilis</name>
    <dbReference type="NCBI Taxonomy" id="51915"/>
    <lineage>
        <taxon>Eukaryota</taxon>
        <taxon>Fungi</taxon>
        <taxon>Dikarya</taxon>
        <taxon>Ascomycota</taxon>
        <taxon>Saccharomycotina</taxon>
        <taxon>Saccharomycetes</taxon>
        <taxon>Saccharomycetales</taxon>
        <taxon>Saccharomycetaceae</taxon>
        <taxon>Maudiozyma</taxon>
    </lineage>
</organism>
<dbReference type="GO" id="GO:0009204">
    <property type="term" value="P:deoxyribonucleoside triphosphate catabolic process"/>
    <property type="evidence" value="ECO:0007669"/>
    <property type="project" value="UniProtKB-UniRule"/>
</dbReference>
<evidence type="ECO:0000256" key="11">
    <source>
        <dbReference type="RuleBase" id="RU003781"/>
    </source>
</evidence>
<feature type="binding site" evidence="10">
    <location>
        <begin position="176"/>
        <end position="177"/>
    </location>
    <ligand>
        <name>ITP</name>
        <dbReference type="ChEBI" id="CHEBI:61402"/>
    </ligand>
</feature>
<comment type="catalytic activity">
    <reaction evidence="10">
        <text>dITP + H2O = dIMP + diphosphate + H(+)</text>
        <dbReference type="Rhea" id="RHEA:28342"/>
        <dbReference type="ChEBI" id="CHEBI:15377"/>
        <dbReference type="ChEBI" id="CHEBI:15378"/>
        <dbReference type="ChEBI" id="CHEBI:33019"/>
        <dbReference type="ChEBI" id="CHEBI:61194"/>
        <dbReference type="ChEBI" id="CHEBI:61382"/>
        <dbReference type="EC" id="3.6.1.66"/>
    </reaction>
</comment>
<keyword evidence="4 10" id="KW-0547">Nucleotide-binding</keyword>
<keyword evidence="2 10" id="KW-0963">Cytoplasm</keyword>
<keyword evidence="5 10" id="KW-0378">Hydrolase</keyword>
<evidence type="ECO:0000256" key="4">
    <source>
        <dbReference type="ARBA" id="ARBA00022741"/>
    </source>
</evidence>
<dbReference type="GO" id="GO:0046872">
    <property type="term" value="F:metal ion binding"/>
    <property type="evidence" value="ECO:0007669"/>
    <property type="project" value="UniProtKB-KW"/>
</dbReference>
<protein>
    <recommendedName>
        <fullName evidence="10">Inosine triphosphate pyrophosphatase</fullName>
        <shortName evidence="10">ITPase</shortName>
        <shortName evidence="10">Inosine triphosphatase</shortName>
        <ecNumber evidence="10">3.6.1.66</ecNumber>
    </recommendedName>
    <alternativeName>
        <fullName evidence="10">Non-canonical purine NTP pyrophosphatase</fullName>
    </alternativeName>
    <alternativeName>
        <fullName evidence="10">Non-standard purine NTP pyrophosphatase</fullName>
    </alternativeName>
    <alternativeName>
        <fullName evidence="10">Nucleoside-triphosphate diphosphatase</fullName>
    </alternativeName>
    <alternativeName>
        <fullName evidence="10">Nucleoside-triphosphate pyrophosphatase</fullName>
        <shortName evidence="10">NTPase</shortName>
    </alternativeName>
    <alternativeName>
        <fullName evidence="10">XTP/dITP diphosphatase</fullName>
    </alternativeName>
</protein>
<keyword evidence="9 10" id="KW-0539">Nucleus</keyword>
<keyword evidence="3 10" id="KW-0479">Metal-binding</keyword>
<dbReference type="GO" id="GO:0009117">
    <property type="term" value="P:nucleotide metabolic process"/>
    <property type="evidence" value="ECO:0007669"/>
    <property type="project" value="UniProtKB-KW"/>
</dbReference>
<evidence type="ECO:0000256" key="9">
    <source>
        <dbReference type="ARBA" id="ARBA00023242"/>
    </source>
</evidence>
<dbReference type="PANTHER" id="PTHR11067">
    <property type="entry name" value="INOSINE TRIPHOSPHATE PYROPHOSPHATASE/HAM1 PROTEIN"/>
    <property type="match status" value="1"/>
</dbReference>
<dbReference type="InterPro" id="IPR029001">
    <property type="entry name" value="ITPase-like_fam"/>
</dbReference>
<comment type="subcellular location">
    <subcellularLocation>
        <location evidence="10">Cytoplasm</location>
    </subcellularLocation>
    <subcellularLocation>
        <location evidence="10">Nucleus</location>
    </subcellularLocation>
</comment>
<comment type="similarity">
    <text evidence="1 10 11">Belongs to the HAM1 NTPase family.</text>
</comment>
<evidence type="ECO:0000256" key="6">
    <source>
        <dbReference type="ARBA" id="ARBA00022842"/>
    </source>
</evidence>
<feature type="binding site" evidence="10">
    <location>
        <begin position="72"/>
        <end position="73"/>
    </location>
    <ligand>
        <name>ITP</name>
        <dbReference type="ChEBI" id="CHEBI:61402"/>
    </ligand>
</feature>
<keyword evidence="13" id="KW-1185">Reference proteome</keyword>
<dbReference type="AlphaFoldDB" id="A0AAV5S481"/>
<gene>
    <name evidence="10" type="primary">HAM1</name>
    <name evidence="12" type="ORF">DAKH74_049150</name>
</gene>
<evidence type="ECO:0000313" key="12">
    <source>
        <dbReference type="EMBL" id="GMM58298.1"/>
    </source>
</evidence>
<comment type="function">
    <text evidence="10">Pyrophosphatase that hydrolyzes non-canonical purine nucleotides such as inosine triphosphate (ITP), deoxyinosine triphosphate (dITP) or xanthosine 5'-triphosphate (XTP) to their respective monophosphate derivatives. The enzyme does not distinguish between the deoxy- and ribose forms. Probably excludes non-canonical purines from RNA and DNA precursor pools, thus preventing their incorporation into RNA and DNA and avoiding chromosomal lesions.</text>
</comment>
<dbReference type="InterPro" id="IPR027502">
    <property type="entry name" value="ITPase"/>
</dbReference>
<comment type="catalytic activity">
    <reaction evidence="10">
        <text>ITP + H2O = IMP + diphosphate + H(+)</text>
        <dbReference type="Rhea" id="RHEA:29399"/>
        <dbReference type="ChEBI" id="CHEBI:15377"/>
        <dbReference type="ChEBI" id="CHEBI:15378"/>
        <dbReference type="ChEBI" id="CHEBI:33019"/>
        <dbReference type="ChEBI" id="CHEBI:58053"/>
        <dbReference type="ChEBI" id="CHEBI:61402"/>
        <dbReference type="EC" id="3.6.1.66"/>
    </reaction>
</comment>
<evidence type="ECO:0000256" key="3">
    <source>
        <dbReference type="ARBA" id="ARBA00022723"/>
    </source>
</evidence>
<dbReference type="SUPFAM" id="SSF52972">
    <property type="entry name" value="ITPase-like"/>
    <property type="match status" value="1"/>
</dbReference>
<evidence type="ECO:0000256" key="8">
    <source>
        <dbReference type="ARBA" id="ARBA00023211"/>
    </source>
</evidence>
<sequence length="193" mass="21027">MSAPDVVFVTGNANKLKEVKMILASESSKINLINEPLDLEEIQDVDLQSIALAKCKQASKLLGPGRPVFVEDTALCFDSFNGLPGAYIKWFVKSMGLAGIVQMLSGFENKGAEAITTLTYTDGEGHFHTFQGVTHGTIVTSRGPTDFGWDSIFQPDESHGQTYAEMDKAAKNAISHRGRAFAEFKAFIATEFK</sequence>
<dbReference type="GO" id="GO:0036222">
    <property type="term" value="F:XTP diphosphatase activity"/>
    <property type="evidence" value="ECO:0007669"/>
    <property type="project" value="UniProtKB-UniRule"/>
</dbReference>
<dbReference type="FunFam" id="3.90.950.10:FF:000009">
    <property type="entry name" value="Inosine triphosphate pyrophosphatase"/>
    <property type="match status" value="1"/>
</dbReference>
<dbReference type="InterPro" id="IPR002637">
    <property type="entry name" value="RdgB/HAM1"/>
</dbReference>
<name>A0AAV5S481_MAUHU</name>
<proteinExistence type="inferred from homology"/>
<comment type="catalytic activity">
    <reaction evidence="10">
        <text>XTP + H2O = XMP + diphosphate + H(+)</text>
        <dbReference type="Rhea" id="RHEA:28610"/>
        <dbReference type="ChEBI" id="CHEBI:15377"/>
        <dbReference type="ChEBI" id="CHEBI:15378"/>
        <dbReference type="ChEBI" id="CHEBI:33019"/>
        <dbReference type="ChEBI" id="CHEBI:57464"/>
        <dbReference type="ChEBI" id="CHEBI:61314"/>
        <dbReference type="EC" id="3.6.1.66"/>
    </reaction>
</comment>
<evidence type="ECO:0000256" key="10">
    <source>
        <dbReference type="HAMAP-Rule" id="MF_03148"/>
    </source>
</evidence>
<comment type="cofactor">
    <cofactor evidence="10">
        <name>Mg(2+)</name>
        <dbReference type="ChEBI" id="CHEBI:18420"/>
    </cofactor>
    <cofactor evidence="10">
        <name>Mn(2+)</name>
        <dbReference type="ChEBI" id="CHEBI:29035"/>
    </cofactor>
    <text evidence="10">Binds 1 divalent metal cation per subunit; can use either Mg(2+) or Mn(2+).</text>
</comment>
<dbReference type="Proteomes" id="UP001377567">
    <property type="component" value="Unassembled WGS sequence"/>
</dbReference>
<dbReference type="EC" id="3.6.1.66" evidence="10"/>
<feature type="binding site" evidence="10">
    <location>
        <position position="54"/>
    </location>
    <ligand>
        <name>ITP</name>
        <dbReference type="ChEBI" id="CHEBI:61402"/>
    </ligand>
</feature>
<dbReference type="GO" id="GO:0036220">
    <property type="term" value="F:ITP diphosphatase activity"/>
    <property type="evidence" value="ECO:0007669"/>
    <property type="project" value="UniProtKB-UniRule"/>
</dbReference>
<evidence type="ECO:0000313" key="13">
    <source>
        <dbReference type="Proteomes" id="UP001377567"/>
    </source>
</evidence>
<dbReference type="GO" id="GO:0005634">
    <property type="term" value="C:nucleus"/>
    <property type="evidence" value="ECO:0007669"/>
    <property type="project" value="UniProtKB-SubCell"/>
</dbReference>
<feature type="binding site" evidence="10">
    <location>
        <position position="41"/>
    </location>
    <ligand>
        <name>Mg(2+)</name>
        <dbReference type="ChEBI" id="CHEBI:18420"/>
    </ligand>
</feature>
<dbReference type="PANTHER" id="PTHR11067:SF9">
    <property type="entry name" value="INOSINE TRIPHOSPHATE PYROPHOSPHATASE"/>
    <property type="match status" value="1"/>
</dbReference>
<comment type="subunit">
    <text evidence="10">Homodimer.</text>
</comment>
<feature type="binding site" evidence="10">
    <location>
        <begin position="10"/>
        <end position="15"/>
    </location>
    <ligand>
        <name>ITP</name>
        <dbReference type="ChEBI" id="CHEBI:61402"/>
    </ligand>
</feature>
<dbReference type="HAMAP" id="MF_03148">
    <property type="entry name" value="HAM1_NTPase"/>
    <property type="match status" value="1"/>
</dbReference>
<dbReference type="Pfam" id="PF01725">
    <property type="entry name" value="Ham1p_like"/>
    <property type="match status" value="1"/>
</dbReference>
<dbReference type="EMBL" id="BTGD01000025">
    <property type="protein sequence ID" value="GMM58298.1"/>
    <property type="molecule type" value="Genomic_DNA"/>
</dbReference>
<evidence type="ECO:0000256" key="5">
    <source>
        <dbReference type="ARBA" id="ARBA00022801"/>
    </source>
</evidence>
<dbReference type="GO" id="GO:0035870">
    <property type="term" value="F:dITP diphosphatase activity"/>
    <property type="evidence" value="ECO:0007669"/>
    <property type="project" value="UniProtKB-UniRule"/>
</dbReference>
<dbReference type="CDD" id="cd00515">
    <property type="entry name" value="HAM1"/>
    <property type="match status" value="1"/>
</dbReference>
<keyword evidence="6 10" id="KW-0460">Magnesium</keyword>
<evidence type="ECO:0000256" key="1">
    <source>
        <dbReference type="ARBA" id="ARBA00008023"/>
    </source>
</evidence>
<feature type="binding site" evidence="10">
    <location>
        <position position="171"/>
    </location>
    <ligand>
        <name>ITP</name>
        <dbReference type="ChEBI" id="CHEBI:61402"/>
    </ligand>
</feature>
<evidence type="ECO:0000256" key="7">
    <source>
        <dbReference type="ARBA" id="ARBA00023080"/>
    </source>
</evidence>
<reference evidence="12 13" key="1">
    <citation type="journal article" date="2023" name="Elife">
        <title>Identification of key yeast species and microbe-microbe interactions impacting larval growth of Drosophila in the wild.</title>
        <authorList>
            <person name="Mure A."/>
            <person name="Sugiura Y."/>
            <person name="Maeda R."/>
            <person name="Honda K."/>
            <person name="Sakurai N."/>
            <person name="Takahashi Y."/>
            <person name="Watada M."/>
            <person name="Katoh T."/>
            <person name="Gotoh A."/>
            <person name="Gotoh Y."/>
            <person name="Taniguchi I."/>
            <person name="Nakamura K."/>
            <person name="Hayashi T."/>
            <person name="Katayama T."/>
            <person name="Uemura T."/>
            <person name="Hattori Y."/>
        </authorList>
    </citation>
    <scope>NUCLEOTIDE SEQUENCE [LARGE SCALE GENOMIC DNA]</scope>
    <source>
        <strain evidence="12 13">KH-74</strain>
    </source>
</reference>
<dbReference type="GO" id="GO:0005737">
    <property type="term" value="C:cytoplasm"/>
    <property type="evidence" value="ECO:0007669"/>
    <property type="project" value="UniProtKB-SubCell"/>
</dbReference>
<dbReference type="NCBIfam" id="TIGR00042">
    <property type="entry name" value="RdgB/HAM1 family non-canonical purine NTP pyrophosphatase"/>
    <property type="match status" value="1"/>
</dbReference>
<keyword evidence="8 10" id="KW-0464">Manganese</keyword>
<keyword evidence="7 10" id="KW-0546">Nucleotide metabolism</keyword>
<dbReference type="Gene3D" id="3.90.950.10">
    <property type="match status" value="1"/>
</dbReference>
<feature type="binding site" evidence="10">
    <location>
        <position position="72"/>
    </location>
    <ligand>
        <name>Mg(2+)</name>
        <dbReference type="ChEBI" id="CHEBI:18420"/>
    </ligand>
</feature>
<comment type="caution">
    <text evidence="12">The sequence shown here is derived from an EMBL/GenBank/DDBJ whole genome shotgun (WGS) entry which is preliminary data.</text>
</comment>
<feature type="binding site" evidence="10">
    <location>
        <begin position="147"/>
        <end position="150"/>
    </location>
    <ligand>
        <name>ITP</name>
        <dbReference type="ChEBI" id="CHEBI:61402"/>
    </ligand>
</feature>
<accession>A0AAV5S481</accession>
<dbReference type="GO" id="GO:0000166">
    <property type="term" value="F:nucleotide binding"/>
    <property type="evidence" value="ECO:0007669"/>
    <property type="project" value="UniProtKB-KW"/>
</dbReference>